<dbReference type="InterPro" id="IPR029068">
    <property type="entry name" value="Glyas_Bleomycin-R_OHBP_Dase"/>
</dbReference>
<dbReference type="Proteomes" id="UP001379945">
    <property type="component" value="Unassembled WGS sequence"/>
</dbReference>
<dbReference type="Gene3D" id="3.10.180.10">
    <property type="entry name" value="2,3-Dihydroxybiphenyl 1,2-Dioxygenase, domain 1"/>
    <property type="match status" value="1"/>
</dbReference>
<dbReference type="RefSeq" id="WP_341397915.1">
    <property type="nucleotide sequence ID" value="NZ_JBBUTI010000003.1"/>
</dbReference>
<organism evidence="2 3">
    <name type="scientific">Ideonella margarita</name>
    <dbReference type="NCBI Taxonomy" id="2984191"/>
    <lineage>
        <taxon>Bacteria</taxon>
        <taxon>Pseudomonadati</taxon>
        <taxon>Pseudomonadota</taxon>
        <taxon>Betaproteobacteria</taxon>
        <taxon>Burkholderiales</taxon>
        <taxon>Sphaerotilaceae</taxon>
        <taxon>Ideonella</taxon>
    </lineage>
</organism>
<evidence type="ECO:0000259" key="1">
    <source>
        <dbReference type="PROSITE" id="PS51819"/>
    </source>
</evidence>
<protein>
    <submittedName>
        <fullName evidence="2">VOC family protein</fullName>
    </submittedName>
</protein>
<dbReference type="CDD" id="cd06587">
    <property type="entry name" value="VOC"/>
    <property type="match status" value="1"/>
</dbReference>
<accession>A0ABU9C1B0</accession>
<proteinExistence type="predicted"/>
<evidence type="ECO:0000313" key="2">
    <source>
        <dbReference type="EMBL" id="MEK8045629.1"/>
    </source>
</evidence>
<dbReference type="EMBL" id="JBBUTI010000003">
    <property type="protein sequence ID" value="MEK8045629.1"/>
    <property type="molecule type" value="Genomic_DNA"/>
</dbReference>
<reference evidence="2 3" key="1">
    <citation type="submission" date="2024-04" db="EMBL/GenBank/DDBJ databases">
        <title>Novel species of the genus Ideonella isolated from streams.</title>
        <authorList>
            <person name="Lu H."/>
        </authorList>
    </citation>
    <scope>NUCLEOTIDE SEQUENCE [LARGE SCALE GENOMIC DNA]</scope>
    <source>
        <strain evidence="2 3">LYT19W</strain>
    </source>
</reference>
<dbReference type="InterPro" id="IPR037523">
    <property type="entry name" value="VOC_core"/>
</dbReference>
<keyword evidence="3" id="KW-1185">Reference proteome</keyword>
<name>A0ABU9C1B0_9BURK</name>
<gene>
    <name evidence="2" type="ORF">AACH00_04635</name>
</gene>
<comment type="caution">
    <text evidence="2">The sequence shown here is derived from an EMBL/GenBank/DDBJ whole genome shotgun (WGS) entry which is preliminary data.</text>
</comment>
<sequence>MSRSTFEHVNLTVTDLPRVLHFVQTALPDWRVRGGGTMDWFGQPIDWCHVGTDEAYIALQSGGNTEALDWQSLATGVKHIGLVVPDVDAVVQRLTDAGFPLDHWGGQTAVRRSAYVVAPGSVQFEFVQYNSADPALRNDYSTV</sequence>
<feature type="domain" description="VOC" evidence="1">
    <location>
        <begin position="5"/>
        <end position="129"/>
    </location>
</feature>
<evidence type="ECO:0000313" key="3">
    <source>
        <dbReference type="Proteomes" id="UP001379945"/>
    </source>
</evidence>
<dbReference type="SUPFAM" id="SSF54593">
    <property type="entry name" value="Glyoxalase/Bleomycin resistance protein/Dihydroxybiphenyl dioxygenase"/>
    <property type="match status" value="1"/>
</dbReference>
<dbReference type="PROSITE" id="PS51819">
    <property type="entry name" value="VOC"/>
    <property type="match status" value="1"/>
</dbReference>